<dbReference type="CDD" id="cd16454">
    <property type="entry name" value="RING-H2_PA-TM-RING"/>
    <property type="match status" value="1"/>
</dbReference>
<sequence length="808" mass="88469">MAGGGRQSESSSRHAPPLPFDRSQNEPVRVYPPEPGRSASLAALQSLPNKSVAVVGLLSASSSSSSRAFTFANRVIGRCVFRDDEMEFASTVRDNRLAASIHLFYDDEARCIYLLGVARPESLCFSPLATTKAATPSGNNKSKSPRQRQSVSGDQDEEQTPLSETQRMRNEIEAFEREKLKMQVLLYSSCNLVIEVRENVRVTTNVLKEVRALGVEKAQLQTFVPTKHSKRDGGHSKHSSSSSGGGNAFAPGRCVPLVLYVVPAPDEIVHASLKTQGSGPSRSATVAYCKSLEGRLTTLFRSLRGSTVGSVRMRDTLSAANLSKERRVFNMDPAHGVVVVSRCTATADGRPEAQLENLLDALDADISVDDILNDESLLQPLADDDMGFQRLHQYLRKYLDLLFSFSPSGSKDGGRTELLSPPQWLKAFHALVKSYSRLDSKRRQETVAQEAADSGLGASNYHAPALSAQSHATTSSDMFLRSLYGSRMPQSLHPRVDPQASSYWEEDTASSREIARAMDEADDEPEDECKKKNSSVLVAALAGDEHASRRYSVPTLSSQLAALLGPDGLALEDVEGLRVEDMGSSPLNAQLSPAGLISIAAADIDEAATNNSRNVPPVNGELDLAFIRSLRQASTAADETEADARNPSLVASEESPADVGAVESENKLLSLVRRHLQMLGSTSSSPTPVADNEAEGRSKLRFLSLLRRINELRSQQVDSESWDGLPYPQIITLPTFKYQLRERHEDGNQAEEDSEVNNTVCAVCYDEFEAEEEVRALPCLHFYHRECIDQWLMCHRMCPICKHVVAVY</sequence>
<dbReference type="InterPro" id="IPR001841">
    <property type="entry name" value="Znf_RING"/>
</dbReference>
<evidence type="ECO:0000256" key="1">
    <source>
        <dbReference type="ARBA" id="ARBA00006443"/>
    </source>
</evidence>
<dbReference type="GO" id="GO:0008270">
    <property type="term" value="F:zinc ion binding"/>
    <property type="evidence" value="ECO:0007669"/>
    <property type="project" value="UniProtKB-KW"/>
</dbReference>
<dbReference type="HOGENOM" id="CLU_010988_0_0_1"/>
<dbReference type="Gene3D" id="3.30.40.10">
    <property type="entry name" value="Zinc/RING finger domain, C3HC4 (zinc finger)"/>
    <property type="match status" value="1"/>
</dbReference>
<dbReference type="SUPFAM" id="SSF57850">
    <property type="entry name" value="RING/U-box"/>
    <property type="match status" value="1"/>
</dbReference>
<dbReference type="PANTHER" id="PTHR13091">
    <property type="entry name" value="AMPLIFIED IN BREAST CANCER 2-RELATED"/>
    <property type="match status" value="1"/>
</dbReference>
<evidence type="ECO:0000256" key="8">
    <source>
        <dbReference type="SAM" id="MobiDB-lite"/>
    </source>
</evidence>
<keyword evidence="11" id="KW-1185">Reference proteome</keyword>
<dbReference type="InterPro" id="IPR019354">
    <property type="entry name" value="SMG8-like"/>
</dbReference>
<reference evidence="11" key="1">
    <citation type="journal article" date="2006" name="Science">
        <title>Phytophthora genome sequences uncover evolutionary origins and mechanisms of pathogenesis.</title>
        <authorList>
            <person name="Tyler B.M."/>
            <person name="Tripathy S."/>
            <person name="Zhang X."/>
            <person name="Dehal P."/>
            <person name="Jiang R.H."/>
            <person name="Aerts A."/>
            <person name="Arredondo F.D."/>
            <person name="Baxter L."/>
            <person name="Bensasson D."/>
            <person name="Beynon J.L."/>
            <person name="Chapman J."/>
            <person name="Damasceno C.M."/>
            <person name="Dorrance A.E."/>
            <person name="Dou D."/>
            <person name="Dickerman A.W."/>
            <person name="Dubchak I.L."/>
            <person name="Garbelotto M."/>
            <person name="Gijzen M."/>
            <person name="Gordon S.G."/>
            <person name="Govers F."/>
            <person name="Grunwald N.J."/>
            <person name="Huang W."/>
            <person name="Ivors K.L."/>
            <person name="Jones R.W."/>
            <person name="Kamoun S."/>
            <person name="Krampis K."/>
            <person name="Lamour K.H."/>
            <person name="Lee M.K."/>
            <person name="McDonald W.H."/>
            <person name="Medina M."/>
            <person name="Meijer H.J."/>
            <person name="Nordberg E.K."/>
            <person name="Maclean D.J."/>
            <person name="Ospina-Giraldo M.D."/>
            <person name="Morris P.F."/>
            <person name="Phuntumart V."/>
            <person name="Putnam N.H."/>
            <person name="Rash S."/>
            <person name="Rose J.K."/>
            <person name="Sakihama Y."/>
            <person name="Salamov A.A."/>
            <person name="Savidor A."/>
            <person name="Scheuring C.F."/>
            <person name="Smith B.M."/>
            <person name="Sobral B.W."/>
            <person name="Terry A."/>
            <person name="Torto-Alalibo T.A."/>
            <person name="Win J."/>
            <person name="Xu Z."/>
            <person name="Zhang H."/>
            <person name="Grigoriev I.V."/>
            <person name="Rokhsar D.S."/>
            <person name="Boore J.L."/>
        </authorList>
    </citation>
    <scope>NUCLEOTIDE SEQUENCE [LARGE SCALE GENOMIC DNA]</scope>
    <source>
        <strain evidence="11">Pr102</strain>
    </source>
</reference>
<evidence type="ECO:0000256" key="7">
    <source>
        <dbReference type="PROSITE-ProRule" id="PRU00175"/>
    </source>
</evidence>
<feature type="region of interest" description="Disordered" evidence="8">
    <location>
        <begin position="224"/>
        <end position="247"/>
    </location>
</feature>
<dbReference type="SMART" id="SM00744">
    <property type="entry name" value="RINGv"/>
    <property type="match status" value="1"/>
</dbReference>
<dbReference type="Proteomes" id="UP000005238">
    <property type="component" value="Unassembled WGS sequence"/>
</dbReference>
<dbReference type="SMART" id="SM00184">
    <property type="entry name" value="RING"/>
    <property type="match status" value="1"/>
</dbReference>
<feature type="domain" description="RING-type" evidence="9">
    <location>
        <begin position="761"/>
        <end position="802"/>
    </location>
</feature>
<evidence type="ECO:0000313" key="11">
    <source>
        <dbReference type="Proteomes" id="UP000005238"/>
    </source>
</evidence>
<keyword evidence="3 7" id="KW-0863">Zinc-finger</keyword>
<keyword evidence="4" id="KW-0862">Zinc</keyword>
<dbReference type="InterPro" id="IPR013083">
    <property type="entry name" value="Znf_RING/FYVE/PHD"/>
</dbReference>
<evidence type="ECO:0000313" key="10">
    <source>
        <dbReference type="EnsemblProtists" id="Phyra80325"/>
    </source>
</evidence>
<proteinExistence type="inferred from homology"/>
<accession>H3GT97</accession>
<protein>
    <recommendedName>
        <fullName evidence="6">Nonsense-mediated mRNA decay factor SMG8</fullName>
    </recommendedName>
</protein>
<dbReference type="VEuPathDB" id="FungiDB:KRP23_9015"/>
<evidence type="ECO:0000256" key="3">
    <source>
        <dbReference type="ARBA" id="ARBA00022771"/>
    </source>
</evidence>
<dbReference type="PANTHER" id="PTHR13091:SF0">
    <property type="entry name" value="NONSENSE-MEDIATED MRNA DECAY FACTOR SMG8"/>
    <property type="match status" value="1"/>
</dbReference>
<dbReference type="eggNOG" id="KOG0800">
    <property type="taxonomic scope" value="Eukaryota"/>
</dbReference>
<dbReference type="InParanoid" id="H3GT97"/>
<dbReference type="OMA" id="RDDEMEF"/>
<feature type="region of interest" description="Disordered" evidence="8">
    <location>
        <begin position="636"/>
        <end position="661"/>
    </location>
</feature>
<dbReference type="EnsemblProtists" id="Phyra80325">
    <property type="protein sequence ID" value="Phyra80325"/>
    <property type="gene ID" value="Phyra80325"/>
</dbReference>
<dbReference type="EMBL" id="DS566045">
    <property type="status" value="NOT_ANNOTATED_CDS"/>
    <property type="molecule type" value="Genomic_DNA"/>
</dbReference>
<dbReference type="PROSITE" id="PS50089">
    <property type="entry name" value="ZF_RING_2"/>
    <property type="match status" value="1"/>
</dbReference>
<dbReference type="AlphaFoldDB" id="H3GT97"/>
<reference evidence="10" key="2">
    <citation type="submission" date="2015-06" db="UniProtKB">
        <authorList>
            <consortium name="EnsemblProtists"/>
        </authorList>
    </citation>
    <scope>IDENTIFICATION</scope>
    <source>
        <strain evidence="10">Pr102</strain>
    </source>
</reference>
<dbReference type="VEuPathDB" id="FungiDB:KRP22_9357"/>
<evidence type="ECO:0000256" key="5">
    <source>
        <dbReference type="ARBA" id="ARBA00023161"/>
    </source>
</evidence>
<dbReference type="GO" id="GO:0000184">
    <property type="term" value="P:nuclear-transcribed mRNA catabolic process, nonsense-mediated decay"/>
    <property type="evidence" value="ECO:0000318"/>
    <property type="project" value="GO_Central"/>
</dbReference>
<feature type="region of interest" description="Disordered" evidence="8">
    <location>
        <begin position="1"/>
        <end position="35"/>
    </location>
</feature>
<keyword evidence="2" id="KW-0479">Metal-binding</keyword>
<dbReference type="Pfam" id="PF13639">
    <property type="entry name" value="zf-RING_2"/>
    <property type="match status" value="1"/>
</dbReference>
<feature type="compositionally biased region" description="Polar residues" evidence="8">
    <location>
        <begin position="132"/>
        <end position="153"/>
    </location>
</feature>
<evidence type="ECO:0000256" key="4">
    <source>
        <dbReference type="ARBA" id="ARBA00022833"/>
    </source>
</evidence>
<comment type="similarity">
    <text evidence="1">Belongs to the SMG8 family.</text>
</comment>
<feature type="region of interest" description="Disordered" evidence="8">
    <location>
        <begin position="490"/>
        <end position="511"/>
    </location>
</feature>
<evidence type="ECO:0000256" key="6">
    <source>
        <dbReference type="ARBA" id="ARBA00029509"/>
    </source>
</evidence>
<keyword evidence="5" id="KW-0866">Nonsense-mediated mRNA decay</keyword>
<dbReference type="VEuPathDB" id="FungiDB:KRP23_9014"/>
<name>H3GT97_PHYRM</name>
<evidence type="ECO:0000256" key="2">
    <source>
        <dbReference type="ARBA" id="ARBA00022723"/>
    </source>
</evidence>
<evidence type="ECO:0000259" key="9">
    <source>
        <dbReference type="PROSITE" id="PS50089"/>
    </source>
</evidence>
<dbReference type="InterPro" id="IPR011016">
    <property type="entry name" value="Znf_RING-CH"/>
</dbReference>
<organism evidence="10 11">
    <name type="scientific">Phytophthora ramorum</name>
    <name type="common">Sudden oak death agent</name>
    <dbReference type="NCBI Taxonomy" id="164328"/>
    <lineage>
        <taxon>Eukaryota</taxon>
        <taxon>Sar</taxon>
        <taxon>Stramenopiles</taxon>
        <taxon>Oomycota</taxon>
        <taxon>Peronosporomycetes</taxon>
        <taxon>Peronosporales</taxon>
        <taxon>Peronosporaceae</taxon>
        <taxon>Phytophthora</taxon>
    </lineage>
</organism>
<feature type="region of interest" description="Disordered" evidence="8">
    <location>
        <begin position="132"/>
        <end position="168"/>
    </location>
</feature>
<dbReference type="STRING" id="164328.H3GT97"/>
<dbReference type="VEuPathDB" id="FungiDB:KRP22_9358"/>